<feature type="region of interest" description="Disordered" evidence="1">
    <location>
        <begin position="63"/>
        <end position="83"/>
    </location>
</feature>
<protein>
    <submittedName>
        <fullName evidence="2">Uncharacterized protein</fullName>
    </submittedName>
</protein>
<evidence type="ECO:0000313" key="3">
    <source>
        <dbReference type="Proteomes" id="UP001497522"/>
    </source>
</evidence>
<organism evidence="2 3">
    <name type="scientific">Sphagnum jensenii</name>
    <dbReference type="NCBI Taxonomy" id="128206"/>
    <lineage>
        <taxon>Eukaryota</taxon>
        <taxon>Viridiplantae</taxon>
        <taxon>Streptophyta</taxon>
        <taxon>Embryophyta</taxon>
        <taxon>Bryophyta</taxon>
        <taxon>Sphagnophytina</taxon>
        <taxon>Sphagnopsida</taxon>
        <taxon>Sphagnales</taxon>
        <taxon>Sphagnaceae</taxon>
        <taxon>Sphagnum</taxon>
    </lineage>
</organism>
<feature type="compositionally biased region" description="Polar residues" evidence="1">
    <location>
        <begin position="73"/>
        <end position="83"/>
    </location>
</feature>
<evidence type="ECO:0000313" key="2">
    <source>
        <dbReference type="EMBL" id="CAK9858513.1"/>
    </source>
</evidence>
<dbReference type="EMBL" id="OZ023702">
    <property type="protein sequence ID" value="CAK9858513.1"/>
    <property type="molecule type" value="Genomic_DNA"/>
</dbReference>
<evidence type="ECO:0000256" key="1">
    <source>
        <dbReference type="SAM" id="MobiDB-lite"/>
    </source>
</evidence>
<sequence>MDVIVRGMMFNPVDIVDNDADNDAEDYDPAFGNDTECNVVLRRPIQKATLVKEQALSLFQHMDQEEEEEEGNASYSYSVIISK</sequence>
<reference evidence="2 3" key="1">
    <citation type="submission" date="2024-03" db="EMBL/GenBank/DDBJ databases">
        <authorList>
            <consortium name="ELIXIR-Norway"/>
            <consortium name="Elixir Norway"/>
        </authorList>
    </citation>
    <scope>NUCLEOTIDE SEQUENCE [LARGE SCALE GENOMIC DNA]</scope>
</reference>
<gene>
    <name evidence="2" type="ORF">CSSPJE1EN2_LOCUS1508</name>
</gene>
<proteinExistence type="predicted"/>
<name>A0ABP1A7I6_9BRYO</name>
<keyword evidence="3" id="KW-1185">Reference proteome</keyword>
<dbReference type="Proteomes" id="UP001497522">
    <property type="component" value="Chromosome 1"/>
</dbReference>
<accession>A0ABP1A7I6</accession>